<name>A0A8C3DMS0_CORMO</name>
<organism evidence="1 2">
    <name type="scientific">Corvus moneduloides</name>
    <name type="common">New Caledonian crow</name>
    <dbReference type="NCBI Taxonomy" id="1196302"/>
    <lineage>
        <taxon>Eukaryota</taxon>
        <taxon>Metazoa</taxon>
        <taxon>Chordata</taxon>
        <taxon>Craniata</taxon>
        <taxon>Vertebrata</taxon>
        <taxon>Euteleostomi</taxon>
        <taxon>Archelosauria</taxon>
        <taxon>Archosauria</taxon>
        <taxon>Dinosauria</taxon>
        <taxon>Saurischia</taxon>
        <taxon>Theropoda</taxon>
        <taxon>Coelurosauria</taxon>
        <taxon>Aves</taxon>
        <taxon>Neognathae</taxon>
        <taxon>Neoaves</taxon>
        <taxon>Telluraves</taxon>
        <taxon>Australaves</taxon>
        <taxon>Passeriformes</taxon>
        <taxon>Corvoidea</taxon>
        <taxon>Corvidae</taxon>
        <taxon>Corvus</taxon>
    </lineage>
</organism>
<reference evidence="1" key="2">
    <citation type="submission" date="2025-08" db="UniProtKB">
        <authorList>
            <consortium name="Ensembl"/>
        </authorList>
    </citation>
    <scope>IDENTIFICATION</scope>
</reference>
<dbReference type="InterPro" id="IPR038953">
    <property type="entry name" value="APOBEC4"/>
</dbReference>
<evidence type="ECO:0000313" key="2">
    <source>
        <dbReference type="Proteomes" id="UP000694553"/>
    </source>
</evidence>
<proteinExistence type="predicted"/>
<dbReference type="OMA" id="PASAWNR"/>
<dbReference type="Pfam" id="PF18778">
    <property type="entry name" value="NAD1"/>
    <property type="match status" value="1"/>
</dbReference>
<accession>A0A8U7N4U0</accession>
<reference evidence="2" key="1">
    <citation type="submission" date="2019-10" db="EMBL/GenBank/DDBJ databases">
        <title>Corvus moneduloides (New Caledonian crow) genome, bCorMon1, primary haplotype.</title>
        <authorList>
            <person name="Rutz C."/>
            <person name="Fungtammasan C."/>
            <person name="Mountcastle J."/>
            <person name="Formenti G."/>
            <person name="Chow W."/>
            <person name="Howe K."/>
            <person name="Steele M.P."/>
            <person name="Fernandes J."/>
            <person name="Gilbert M.T.P."/>
            <person name="Fedrigo O."/>
            <person name="Jarvis E.D."/>
            <person name="Gemmell N."/>
        </authorList>
    </citation>
    <scope>NUCLEOTIDE SEQUENCE [LARGE SCALE GENOMIC DNA]</scope>
</reference>
<dbReference type="Ensembl" id="ENSCMUT00000009716.2">
    <property type="protein sequence ID" value="ENSCMUP00000009028.2"/>
    <property type="gene ID" value="ENSCMUG00000005808.2"/>
</dbReference>
<dbReference type="AlphaFoldDB" id="A0A8C3DMS0"/>
<accession>A0A8C3DMS0</accession>
<dbReference type="PANTHER" id="PTHR35672:SF1">
    <property type="entry name" value="C-U-EDITING ENZYME APOBEC-4-RELATED"/>
    <property type="match status" value="1"/>
</dbReference>
<reference evidence="1" key="3">
    <citation type="submission" date="2025-09" db="UniProtKB">
        <authorList>
            <consortium name="Ensembl"/>
        </authorList>
    </citation>
    <scope>IDENTIFICATION</scope>
</reference>
<sequence length="321" mass="35988">MNTGEKTVFQEFLTHQGTVVKTCCWPRQTHVCAKCPYHIRTGEEARVLYKEFHRVFGFPHRPPVTPQNRHLLFYELRSFSGRVLQKGHATNCSAQGKHPEAVLFEAGAYLDAVTAACASISCITLYSNFSPCNEAQHCCVKKMFSFLLRHPHILLCIYFSQPYPCRDSLPGALRDLCSLWPRVTLQRLPGGAWPYLLYHFVCGITGATPCHPALPAGAQNPHQINLTATKTYFRTAFPQGMQGNPAGQQNLKAFSPLRLASQQPFPAMKGSLFPLMSPSQGGLFPGVFLPSQREQLYPRPRNVVRHLKMPKECEKRGSLSC</sequence>
<dbReference type="PANTHER" id="PTHR35672">
    <property type="entry name" value="C-U-EDITING ENZYME APOBEC-4-RELATED"/>
    <property type="match status" value="1"/>
</dbReference>
<dbReference type="Proteomes" id="UP000694553">
    <property type="component" value="Unassembled WGS sequence"/>
</dbReference>
<protein>
    <submittedName>
        <fullName evidence="1">Uncharacterized protein</fullName>
    </submittedName>
</protein>
<keyword evidence="2" id="KW-1185">Reference proteome</keyword>
<evidence type="ECO:0000313" key="1">
    <source>
        <dbReference type="Ensembl" id="ENSCMUP00000009028.2"/>
    </source>
</evidence>
<dbReference type="Gene3D" id="3.40.140.10">
    <property type="entry name" value="Cytidine Deaminase, domain 2"/>
    <property type="match status" value="1"/>
</dbReference>